<evidence type="ECO:0000313" key="5">
    <source>
        <dbReference type="Proteomes" id="UP000019132"/>
    </source>
</evidence>
<dbReference type="InParanoid" id="K3WWE8"/>
<reference evidence="5" key="1">
    <citation type="journal article" date="2010" name="Genome Biol.">
        <title>Genome sequence of the necrotrophic plant pathogen Pythium ultimum reveals original pathogenicity mechanisms and effector repertoire.</title>
        <authorList>
            <person name="Levesque C.A."/>
            <person name="Brouwer H."/>
            <person name="Cano L."/>
            <person name="Hamilton J.P."/>
            <person name="Holt C."/>
            <person name="Huitema E."/>
            <person name="Raffaele S."/>
            <person name="Robideau G.P."/>
            <person name="Thines M."/>
            <person name="Win J."/>
            <person name="Zerillo M.M."/>
            <person name="Beakes G.W."/>
            <person name="Boore J.L."/>
            <person name="Busam D."/>
            <person name="Dumas B."/>
            <person name="Ferriera S."/>
            <person name="Fuerstenberg S.I."/>
            <person name="Gachon C.M."/>
            <person name="Gaulin E."/>
            <person name="Govers F."/>
            <person name="Grenville-Briggs L."/>
            <person name="Horner N."/>
            <person name="Hostetler J."/>
            <person name="Jiang R.H."/>
            <person name="Johnson J."/>
            <person name="Krajaejun T."/>
            <person name="Lin H."/>
            <person name="Meijer H.J."/>
            <person name="Moore B."/>
            <person name="Morris P."/>
            <person name="Phuntmart V."/>
            <person name="Puiu D."/>
            <person name="Shetty J."/>
            <person name="Stajich J.E."/>
            <person name="Tripathy S."/>
            <person name="Wawra S."/>
            <person name="van West P."/>
            <person name="Whitty B.R."/>
            <person name="Coutinho P.M."/>
            <person name="Henrissat B."/>
            <person name="Martin F."/>
            <person name="Thomas P.D."/>
            <person name="Tyler B.M."/>
            <person name="De Vries R.P."/>
            <person name="Kamoun S."/>
            <person name="Yandell M."/>
            <person name="Tisserat N."/>
            <person name="Buell C.R."/>
        </authorList>
    </citation>
    <scope>NUCLEOTIDE SEQUENCE</scope>
    <source>
        <strain evidence="5">DAOM:BR144</strain>
    </source>
</reference>
<dbReference type="AlphaFoldDB" id="K3WWE8"/>
<evidence type="ECO:0000256" key="2">
    <source>
        <dbReference type="ARBA" id="ARBA00023002"/>
    </source>
</evidence>
<dbReference type="PANTHER" id="PTHR47706">
    <property type="entry name" value="NMRA-LIKE FAMILY PROTEIN"/>
    <property type="match status" value="1"/>
</dbReference>
<organism evidence="4 5">
    <name type="scientific">Globisporangium ultimum (strain ATCC 200006 / CBS 805.95 / DAOM BR144)</name>
    <name type="common">Pythium ultimum</name>
    <dbReference type="NCBI Taxonomy" id="431595"/>
    <lineage>
        <taxon>Eukaryota</taxon>
        <taxon>Sar</taxon>
        <taxon>Stramenopiles</taxon>
        <taxon>Oomycota</taxon>
        <taxon>Peronosporomycetes</taxon>
        <taxon>Pythiales</taxon>
        <taxon>Pythiaceae</taxon>
        <taxon>Globisporangium</taxon>
    </lineage>
</organism>
<dbReference type="VEuPathDB" id="FungiDB:PYU1_G009278"/>
<dbReference type="Pfam" id="PF05368">
    <property type="entry name" value="NmrA"/>
    <property type="match status" value="1"/>
</dbReference>
<dbReference type="Gene3D" id="3.90.25.10">
    <property type="entry name" value="UDP-galactose 4-epimerase, domain 1"/>
    <property type="match status" value="1"/>
</dbReference>
<dbReference type="InterPro" id="IPR008030">
    <property type="entry name" value="NmrA-like"/>
</dbReference>
<dbReference type="STRING" id="431595.K3WWE8"/>
<feature type="domain" description="NmrA-like" evidence="3">
    <location>
        <begin position="8"/>
        <end position="276"/>
    </location>
</feature>
<dbReference type="EMBL" id="GL376632">
    <property type="status" value="NOT_ANNOTATED_CDS"/>
    <property type="molecule type" value="Genomic_DNA"/>
</dbReference>
<dbReference type="OMA" id="VISCFAT"/>
<proteinExistence type="predicted"/>
<keyword evidence="5" id="KW-1185">Reference proteome</keyword>
<reference evidence="4" key="3">
    <citation type="submission" date="2015-02" db="UniProtKB">
        <authorList>
            <consortium name="EnsemblProtists"/>
        </authorList>
    </citation>
    <scope>IDENTIFICATION</scope>
    <source>
        <strain evidence="4">DAOM BR144</strain>
    </source>
</reference>
<evidence type="ECO:0000256" key="1">
    <source>
        <dbReference type="ARBA" id="ARBA00022857"/>
    </source>
</evidence>
<evidence type="ECO:0000313" key="4">
    <source>
        <dbReference type="EnsemblProtists" id="PYU1_T009296"/>
    </source>
</evidence>
<keyword evidence="2" id="KW-0560">Oxidoreductase</keyword>
<evidence type="ECO:0000259" key="3">
    <source>
        <dbReference type="Pfam" id="PF05368"/>
    </source>
</evidence>
<dbReference type="HOGENOM" id="CLU_044876_6_1_1"/>
<name>K3WWE8_GLOUD</name>
<dbReference type="PANTHER" id="PTHR47706:SF9">
    <property type="entry name" value="NMRA-LIKE DOMAIN-CONTAINING PROTEIN-RELATED"/>
    <property type="match status" value="1"/>
</dbReference>
<dbReference type="Gene3D" id="3.40.50.720">
    <property type="entry name" value="NAD(P)-binding Rossmann-like Domain"/>
    <property type="match status" value="1"/>
</dbReference>
<dbReference type="InterPro" id="IPR051609">
    <property type="entry name" value="NmrA/Isoflavone_reductase-like"/>
</dbReference>
<protein>
    <recommendedName>
        <fullName evidence="3">NmrA-like domain-containing protein</fullName>
    </recommendedName>
</protein>
<reference evidence="5" key="2">
    <citation type="submission" date="2010-04" db="EMBL/GenBank/DDBJ databases">
        <authorList>
            <person name="Buell R."/>
            <person name="Hamilton J."/>
            <person name="Hostetler J."/>
        </authorList>
    </citation>
    <scope>NUCLEOTIDE SEQUENCE [LARGE SCALE GENOMIC DNA]</scope>
    <source>
        <strain evidence="5">DAOM:BR144</strain>
    </source>
</reference>
<keyword evidence="1" id="KW-0521">NADP</keyword>
<dbReference type="eggNOG" id="ENOG502RYV7">
    <property type="taxonomic scope" value="Eukaryota"/>
</dbReference>
<accession>K3WWE8</accession>
<dbReference type="InterPro" id="IPR036291">
    <property type="entry name" value="NAD(P)-bd_dom_sf"/>
</dbReference>
<dbReference type="Proteomes" id="UP000019132">
    <property type="component" value="Unassembled WGS sequence"/>
</dbReference>
<dbReference type="SUPFAM" id="SSF51735">
    <property type="entry name" value="NAD(P)-binding Rossmann-fold domains"/>
    <property type="match status" value="1"/>
</dbReference>
<sequence>MVAFKSFAVLGAGTLGSHIINELLKAKVSVKVLTRDDTKPAFAEYKENGATVIKVDYSTEGELKKAFSGVEVVVSALGQFALGVQVEVAKVAKAAGVQLFVPAEYGIYVTEGFTSHKKVVQDTLKELQLPYTVFYTGFFARDHGFLGFDYANARIRVVGSGDVPFSVTARPDIARFVAHTLTTAEPTDLAWAKIPIEGDRKTHHEVAAIAEKKFGKKFEIEYVDLEENRKKFNTDFIAFFTTILADGNAVSGPAEAVEAAIQKFFPEWNPSPIDEFITA</sequence>
<dbReference type="GO" id="GO:0016491">
    <property type="term" value="F:oxidoreductase activity"/>
    <property type="evidence" value="ECO:0007669"/>
    <property type="project" value="UniProtKB-KW"/>
</dbReference>
<dbReference type="EnsemblProtists" id="PYU1_T009296">
    <property type="protein sequence ID" value="PYU1_T009296"/>
    <property type="gene ID" value="PYU1_G009278"/>
</dbReference>